<proteinExistence type="predicted"/>
<sequence>MRIFVTGATGFIGSAVLPELLAAGHQVLGLTRSEQGAEKLQAAGAEAHLGTLEEPESLTRGAEQADAVIHLAFDHDFSRFAANCEKDAASIAALGEAFAGSDRPILITSGIGMGIASSGQLAREDVLDVEHGNPRIASELAGRKLLEKGVNLSTMRLSQIHDTKRQGLVSYLIDIARQKGCAAYVGDGSTRWSACHLTDTARLFRLAIEKADRGARYHAVAEEKISLLEIAKAISRGLELPAKSVSREQAGEFLGPMSGFAHLDMPASSARTREALGWEPTGPGLLEDLAAMFAE</sequence>
<feature type="domain" description="NAD-dependent epimerase/dehydratase" evidence="1">
    <location>
        <begin position="3"/>
        <end position="73"/>
    </location>
</feature>
<dbReference type="Gene3D" id="3.40.50.720">
    <property type="entry name" value="NAD(P)-binding Rossmann-like Domain"/>
    <property type="match status" value="1"/>
</dbReference>
<evidence type="ECO:0000313" key="3">
    <source>
        <dbReference type="Proteomes" id="UP000316429"/>
    </source>
</evidence>
<dbReference type="InterPro" id="IPR001509">
    <property type="entry name" value="Epimerase_deHydtase"/>
</dbReference>
<protein>
    <submittedName>
        <fullName evidence="2">SDR family oxidoreductase</fullName>
    </submittedName>
</protein>
<evidence type="ECO:0000313" key="2">
    <source>
        <dbReference type="EMBL" id="TPP11674.1"/>
    </source>
</evidence>
<organism evidence="2 3">
    <name type="scientific">Rhizobium glycinendophyticum</name>
    <dbReference type="NCBI Taxonomy" id="2589807"/>
    <lineage>
        <taxon>Bacteria</taxon>
        <taxon>Pseudomonadati</taxon>
        <taxon>Pseudomonadota</taxon>
        <taxon>Alphaproteobacteria</taxon>
        <taxon>Hyphomicrobiales</taxon>
        <taxon>Rhizobiaceae</taxon>
        <taxon>Rhizobium/Agrobacterium group</taxon>
        <taxon>Rhizobium</taxon>
    </lineage>
</organism>
<dbReference type="GO" id="GO:0005737">
    <property type="term" value="C:cytoplasm"/>
    <property type="evidence" value="ECO:0007669"/>
    <property type="project" value="TreeGrafter"/>
</dbReference>
<dbReference type="Pfam" id="PF01370">
    <property type="entry name" value="Epimerase"/>
    <property type="match status" value="1"/>
</dbReference>
<dbReference type="RefSeq" id="WP_140828455.1">
    <property type="nucleotide sequence ID" value="NZ_VFYP01000001.1"/>
</dbReference>
<dbReference type="PANTHER" id="PTHR48079:SF6">
    <property type="entry name" value="NAD(P)-BINDING DOMAIN-CONTAINING PROTEIN-RELATED"/>
    <property type="match status" value="1"/>
</dbReference>
<keyword evidence="3" id="KW-1185">Reference proteome</keyword>
<accession>A0A504U926</accession>
<dbReference type="CDD" id="cd05262">
    <property type="entry name" value="SDR_a7"/>
    <property type="match status" value="1"/>
</dbReference>
<reference evidence="2 3" key="1">
    <citation type="submission" date="2019-06" db="EMBL/GenBank/DDBJ databases">
        <title>Rhizobium sp. CL12 isolated from roots of soybean.</title>
        <authorList>
            <person name="Wang C."/>
        </authorList>
    </citation>
    <scope>NUCLEOTIDE SEQUENCE [LARGE SCALE GENOMIC DNA]</scope>
    <source>
        <strain evidence="2 3">CL12</strain>
    </source>
</reference>
<name>A0A504U926_9HYPH</name>
<dbReference type="Proteomes" id="UP000316429">
    <property type="component" value="Unassembled WGS sequence"/>
</dbReference>
<comment type="caution">
    <text evidence="2">The sequence shown here is derived from an EMBL/GenBank/DDBJ whole genome shotgun (WGS) entry which is preliminary data.</text>
</comment>
<evidence type="ECO:0000259" key="1">
    <source>
        <dbReference type="Pfam" id="PF01370"/>
    </source>
</evidence>
<dbReference type="AlphaFoldDB" id="A0A504U926"/>
<dbReference type="InterPro" id="IPR051783">
    <property type="entry name" value="NAD(P)-dependent_oxidoreduct"/>
</dbReference>
<gene>
    <name evidence="2" type="ORF">FJQ55_13010</name>
</gene>
<dbReference type="OrthoDB" id="9787292at2"/>
<dbReference type="PANTHER" id="PTHR48079">
    <property type="entry name" value="PROTEIN YEEZ"/>
    <property type="match status" value="1"/>
</dbReference>
<dbReference type="GO" id="GO:0004029">
    <property type="term" value="F:aldehyde dehydrogenase (NAD+) activity"/>
    <property type="evidence" value="ECO:0007669"/>
    <property type="project" value="TreeGrafter"/>
</dbReference>
<dbReference type="SUPFAM" id="SSF51735">
    <property type="entry name" value="NAD(P)-binding Rossmann-fold domains"/>
    <property type="match status" value="1"/>
</dbReference>
<dbReference type="InterPro" id="IPR036291">
    <property type="entry name" value="NAD(P)-bd_dom_sf"/>
</dbReference>
<dbReference type="EMBL" id="VFYP01000001">
    <property type="protein sequence ID" value="TPP11674.1"/>
    <property type="molecule type" value="Genomic_DNA"/>
</dbReference>